<dbReference type="SUPFAM" id="SSF54862">
    <property type="entry name" value="4Fe-4S ferredoxins"/>
    <property type="match status" value="1"/>
</dbReference>
<dbReference type="Pfam" id="PF13187">
    <property type="entry name" value="Fer4_9"/>
    <property type="match status" value="1"/>
</dbReference>
<evidence type="ECO:0000256" key="1">
    <source>
        <dbReference type="ARBA" id="ARBA00022485"/>
    </source>
</evidence>
<accession>A0ABQ5YSW2</accession>
<gene>
    <name evidence="6" type="ORF">GCM10007875_09670</name>
</gene>
<dbReference type="PANTHER" id="PTHR43687">
    <property type="entry name" value="ADENYLYLSULFATE REDUCTASE, BETA SUBUNIT"/>
    <property type="match status" value="1"/>
</dbReference>
<dbReference type="Gene3D" id="3.30.70.20">
    <property type="match status" value="3"/>
</dbReference>
<evidence type="ECO:0000256" key="2">
    <source>
        <dbReference type="ARBA" id="ARBA00022723"/>
    </source>
</evidence>
<dbReference type="Proteomes" id="UP001156664">
    <property type="component" value="Unassembled WGS sequence"/>
</dbReference>
<evidence type="ECO:0000313" key="7">
    <source>
        <dbReference type="Proteomes" id="UP001156664"/>
    </source>
</evidence>
<dbReference type="Pfam" id="PF12838">
    <property type="entry name" value="Fer4_7"/>
    <property type="match status" value="1"/>
</dbReference>
<dbReference type="InterPro" id="IPR017896">
    <property type="entry name" value="4Fe4S_Fe-S-bd"/>
</dbReference>
<proteinExistence type="predicted"/>
<evidence type="ECO:0000313" key="6">
    <source>
        <dbReference type="EMBL" id="GLR25879.1"/>
    </source>
</evidence>
<keyword evidence="4" id="KW-0411">Iron-sulfur</keyword>
<organism evidence="6 7">
    <name type="scientific">Limnobacter litoralis</name>
    <dbReference type="NCBI Taxonomy" id="481366"/>
    <lineage>
        <taxon>Bacteria</taxon>
        <taxon>Pseudomonadati</taxon>
        <taxon>Pseudomonadota</taxon>
        <taxon>Betaproteobacteria</taxon>
        <taxon>Burkholderiales</taxon>
        <taxon>Burkholderiaceae</taxon>
        <taxon>Limnobacter</taxon>
    </lineage>
</organism>
<dbReference type="Pfam" id="PF00037">
    <property type="entry name" value="Fer4"/>
    <property type="match status" value="1"/>
</dbReference>
<keyword evidence="7" id="KW-1185">Reference proteome</keyword>
<sequence>MLNKSIAVNNYKHTMSKLDVWVCECRGSQNGTADDFASVLQAEGLHTAQQACRGGMSGLQASIANAGASTALVGCTQERAVFEALLDVDQAFQPIRFVNLRGAMRAQPNVKGVSAAVTAALASYHQNFTADAVPPVLFQTSGRVAVLGDNADMLEYSAMLAQNLSVDFFIADAGGTRLPADRALNVIYGRVESATGYLGKFELEVVATNPIDAELCTRCGACVEACPTSSIDADGLFIDLDRCDRSGACVKACGDFKAIRFGALKEVQKREYDMVIDCTASGLFLDRQPPLGYWKVEGGPTQMTQVMLEAIQTVGDFEKPKFFEYRPNLCAHDRSGQSGCSACIDTCSTKAIRSIGEKIAVTPHLCLGCGACATVCPTGALQYAYTPAVAMGEALRRALETYRQHADLPVDLVFHASSLTHDWLEKVKASDDLAQSCQHAVLPLDVHHTASIGPDLWLTAFAFGASRVTLVMTPEEHGFYGEALNNQVQWVNSVMVALGYEARVRVLAQADAADIYRQKLGGFKKTWQAAAFEMSGTKRGRMEFALDHLADQSGTDVSSPIPLAAPSPFGKVLVDTSKCTLCMSCTSACPASALIDNPETPQLRFIERNCVQCGLCVNTCPEDALTLVPQLQLGAAARSRQVLNESQPYHCTSCGKPFGTRHMIETMLTKLSAHSMFAQNAKRLTMCGDCRVNDMFRAEDEMKIVEKK</sequence>
<evidence type="ECO:0000259" key="5">
    <source>
        <dbReference type="PROSITE" id="PS51379"/>
    </source>
</evidence>
<reference evidence="7" key="1">
    <citation type="journal article" date="2019" name="Int. J. Syst. Evol. Microbiol.">
        <title>The Global Catalogue of Microorganisms (GCM) 10K type strain sequencing project: providing services to taxonomists for standard genome sequencing and annotation.</title>
        <authorList>
            <consortium name="The Broad Institute Genomics Platform"/>
            <consortium name="The Broad Institute Genome Sequencing Center for Infectious Disease"/>
            <person name="Wu L."/>
            <person name="Ma J."/>
        </authorList>
    </citation>
    <scope>NUCLEOTIDE SEQUENCE [LARGE SCALE GENOMIC DNA]</scope>
    <source>
        <strain evidence="7">NBRC 105857</strain>
    </source>
</reference>
<keyword evidence="3" id="KW-0408">Iron</keyword>
<comment type="caution">
    <text evidence="6">The sequence shown here is derived from an EMBL/GenBank/DDBJ whole genome shotgun (WGS) entry which is preliminary data.</text>
</comment>
<feature type="domain" description="4Fe-4S ferredoxin-type" evidence="5">
    <location>
        <begin position="357"/>
        <end position="386"/>
    </location>
</feature>
<evidence type="ECO:0000256" key="3">
    <source>
        <dbReference type="ARBA" id="ARBA00023004"/>
    </source>
</evidence>
<keyword evidence="1" id="KW-0004">4Fe-4S</keyword>
<feature type="domain" description="4Fe-4S ferredoxin-type" evidence="5">
    <location>
        <begin position="601"/>
        <end position="630"/>
    </location>
</feature>
<dbReference type="PROSITE" id="PS51379">
    <property type="entry name" value="4FE4S_FER_2"/>
    <property type="match status" value="4"/>
</dbReference>
<evidence type="ECO:0000256" key="4">
    <source>
        <dbReference type="ARBA" id="ARBA00023014"/>
    </source>
</evidence>
<dbReference type="PANTHER" id="PTHR43687:SF4">
    <property type="entry name" value="BLR5484 PROTEIN"/>
    <property type="match status" value="1"/>
</dbReference>
<feature type="domain" description="4Fe-4S ferredoxin-type" evidence="5">
    <location>
        <begin position="207"/>
        <end position="236"/>
    </location>
</feature>
<name>A0ABQ5YSW2_9BURK</name>
<dbReference type="InterPro" id="IPR017900">
    <property type="entry name" value="4Fe4S_Fe_S_CS"/>
</dbReference>
<keyword evidence="2" id="KW-0479">Metal-binding</keyword>
<feature type="domain" description="4Fe-4S ferredoxin-type" evidence="5">
    <location>
        <begin position="570"/>
        <end position="599"/>
    </location>
</feature>
<protein>
    <submittedName>
        <fullName evidence="6">4Fe-4S ferredoxin</fullName>
    </submittedName>
</protein>
<dbReference type="PROSITE" id="PS00198">
    <property type="entry name" value="4FE4S_FER_1"/>
    <property type="match status" value="3"/>
</dbReference>
<dbReference type="EMBL" id="BSOJ01000009">
    <property type="protein sequence ID" value="GLR25879.1"/>
    <property type="molecule type" value="Genomic_DNA"/>
</dbReference>
<dbReference type="InterPro" id="IPR050572">
    <property type="entry name" value="Fe-S_Ferredoxin"/>
</dbReference>